<keyword evidence="1" id="KW-0812">Transmembrane</keyword>
<proteinExistence type="predicted"/>
<dbReference type="InterPro" id="IPR003709">
    <property type="entry name" value="VanY-like_core_dom"/>
</dbReference>
<dbReference type="Gene3D" id="3.30.1380.10">
    <property type="match status" value="1"/>
</dbReference>
<reference evidence="3" key="1">
    <citation type="submission" date="2019-11" db="EMBL/GenBank/DDBJ databases">
        <authorList>
            <person name="Feng L."/>
        </authorList>
    </citation>
    <scope>NUCLEOTIDE SEQUENCE</scope>
    <source>
        <strain evidence="3">IbartlettiiLFYP30</strain>
    </source>
</reference>
<evidence type="ECO:0000256" key="1">
    <source>
        <dbReference type="SAM" id="Phobius"/>
    </source>
</evidence>
<dbReference type="AlphaFoldDB" id="A0A6N3EUI0"/>
<accession>A0A6N3EUI0</accession>
<gene>
    <name evidence="3" type="primary">vanY</name>
    <name evidence="3" type="ORF">IBLFYP30_02623</name>
</gene>
<name>A0A6N3EUI0_9FIRM</name>
<keyword evidence="1" id="KW-0472">Membrane</keyword>
<protein>
    <submittedName>
        <fullName evidence="3">D-alanyl-D-alanine carboxypeptidase</fullName>
        <ecNumber evidence="3">3.4.16.4</ecNumber>
    </submittedName>
</protein>
<keyword evidence="1" id="KW-1133">Transmembrane helix</keyword>
<dbReference type="GO" id="GO:0009002">
    <property type="term" value="F:serine-type D-Ala-D-Ala carboxypeptidase activity"/>
    <property type="evidence" value="ECO:0007669"/>
    <property type="project" value="UniProtKB-EC"/>
</dbReference>
<dbReference type="InterPro" id="IPR058193">
    <property type="entry name" value="VanY/YodJ_core_dom"/>
</dbReference>
<dbReference type="PANTHER" id="PTHR34385">
    <property type="entry name" value="D-ALANYL-D-ALANINE CARBOXYPEPTIDASE"/>
    <property type="match status" value="1"/>
</dbReference>
<dbReference type="GO" id="GO:0006508">
    <property type="term" value="P:proteolysis"/>
    <property type="evidence" value="ECO:0007669"/>
    <property type="project" value="InterPro"/>
</dbReference>
<dbReference type="InterPro" id="IPR009045">
    <property type="entry name" value="Zn_M74/Hedgehog-like"/>
</dbReference>
<evidence type="ECO:0000259" key="2">
    <source>
        <dbReference type="Pfam" id="PF02557"/>
    </source>
</evidence>
<dbReference type="PANTHER" id="PTHR34385:SF1">
    <property type="entry name" value="PEPTIDOGLYCAN L-ALANYL-D-GLUTAMATE ENDOPEPTIDASE CWLK"/>
    <property type="match status" value="1"/>
</dbReference>
<dbReference type="EMBL" id="CACRUE010000039">
    <property type="protein sequence ID" value="VYU42263.1"/>
    <property type="molecule type" value="Genomic_DNA"/>
</dbReference>
<dbReference type="EC" id="3.4.16.4" evidence="3"/>
<keyword evidence="3" id="KW-0121">Carboxypeptidase</keyword>
<organism evidence="3">
    <name type="scientific">Intestinibacter bartlettii</name>
    <dbReference type="NCBI Taxonomy" id="261299"/>
    <lineage>
        <taxon>Bacteria</taxon>
        <taxon>Bacillati</taxon>
        <taxon>Bacillota</taxon>
        <taxon>Clostridia</taxon>
        <taxon>Peptostreptococcales</taxon>
        <taxon>Peptostreptococcaceae</taxon>
        <taxon>Intestinibacter</taxon>
    </lineage>
</organism>
<feature type="domain" description="D-alanyl-D-alanine carboxypeptidase-like core" evidence="2">
    <location>
        <begin position="91"/>
        <end position="214"/>
    </location>
</feature>
<sequence length="236" mass="27620">MRRIELKFNIKVAVLIISSLMIFAIYNINNYTNLKNEKSIICMEAKGKVKAKAKKTYITKNSSGAYNVLGTIVVNKKYGLSKDYTYKNNKQMFDKATNAFNKMQQDAQKDGINLYIISRYRSYSLQKWLYDKYKSESKDVDTFSAKAGYSEHQTGLAFDLNDSKTSVRDSFEFTDAYKWLKENAYKYGFILRYPKGKSDITGYKFEPWHYRYVGTELSYKLKDQTTTLEEYLNICK</sequence>
<dbReference type="Pfam" id="PF02557">
    <property type="entry name" value="VanY"/>
    <property type="match status" value="1"/>
</dbReference>
<dbReference type="CDD" id="cd14852">
    <property type="entry name" value="LD-carboxypeptidase"/>
    <property type="match status" value="1"/>
</dbReference>
<keyword evidence="3" id="KW-0645">Protease</keyword>
<dbReference type="SUPFAM" id="SSF55166">
    <property type="entry name" value="Hedgehog/DD-peptidase"/>
    <property type="match status" value="1"/>
</dbReference>
<dbReference type="RefSeq" id="WP_022072146.1">
    <property type="nucleotide sequence ID" value="NZ_CABIXZ010000001.1"/>
</dbReference>
<evidence type="ECO:0000313" key="3">
    <source>
        <dbReference type="EMBL" id="VYU42263.1"/>
    </source>
</evidence>
<keyword evidence="3" id="KW-0378">Hydrolase</keyword>
<feature type="transmembrane region" description="Helical" evidence="1">
    <location>
        <begin position="12"/>
        <end position="29"/>
    </location>
</feature>
<dbReference type="InterPro" id="IPR052179">
    <property type="entry name" value="DD-CPase-like"/>
</dbReference>